<dbReference type="InterPro" id="IPR015943">
    <property type="entry name" value="WD40/YVTN_repeat-like_dom_sf"/>
</dbReference>
<gene>
    <name evidence="2" type="ORF">HANVADRAFT_54876</name>
</gene>
<dbReference type="PANTHER" id="PTHR43991:SF9">
    <property type="entry name" value="DUF2415 DOMAIN-CONTAINING PROTEIN"/>
    <property type="match status" value="1"/>
</dbReference>
<dbReference type="Proteomes" id="UP000092321">
    <property type="component" value="Unassembled WGS sequence"/>
</dbReference>
<feature type="compositionally biased region" description="Basic and acidic residues" evidence="1">
    <location>
        <begin position="14"/>
        <end position="23"/>
    </location>
</feature>
<dbReference type="EMBL" id="LXPE01000003">
    <property type="protein sequence ID" value="OBA28494.1"/>
    <property type="molecule type" value="Genomic_DNA"/>
</dbReference>
<reference evidence="3" key="1">
    <citation type="journal article" date="2016" name="Proc. Natl. Acad. Sci. U.S.A.">
        <title>Comparative genomics of biotechnologically important yeasts.</title>
        <authorList>
            <person name="Riley R."/>
            <person name="Haridas S."/>
            <person name="Wolfe K.H."/>
            <person name="Lopes M.R."/>
            <person name="Hittinger C.T."/>
            <person name="Goeker M."/>
            <person name="Salamov A.A."/>
            <person name="Wisecaver J.H."/>
            <person name="Long T.M."/>
            <person name="Calvey C.H."/>
            <person name="Aerts A.L."/>
            <person name="Barry K.W."/>
            <person name="Choi C."/>
            <person name="Clum A."/>
            <person name="Coughlan A.Y."/>
            <person name="Deshpande S."/>
            <person name="Douglass A.P."/>
            <person name="Hanson S.J."/>
            <person name="Klenk H.-P."/>
            <person name="LaButti K.M."/>
            <person name="Lapidus A."/>
            <person name="Lindquist E.A."/>
            <person name="Lipzen A.M."/>
            <person name="Meier-Kolthoff J.P."/>
            <person name="Ohm R.A."/>
            <person name="Otillar R.P."/>
            <person name="Pangilinan J.L."/>
            <person name="Peng Y."/>
            <person name="Rokas A."/>
            <person name="Rosa C.A."/>
            <person name="Scheuner C."/>
            <person name="Sibirny A.A."/>
            <person name="Slot J.C."/>
            <person name="Stielow J.B."/>
            <person name="Sun H."/>
            <person name="Kurtzman C.P."/>
            <person name="Blackwell M."/>
            <person name="Grigoriev I.V."/>
            <person name="Jeffries T.W."/>
        </authorList>
    </citation>
    <scope>NUCLEOTIDE SEQUENCE [LARGE SCALE GENOMIC DNA]</scope>
    <source>
        <strain evidence="3">NRRL Y-1626</strain>
    </source>
</reference>
<dbReference type="OrthoDB" id="418169at2759"/>
<sequence>MTNSNQNETNTHNIDNDKTNTSKTDKNYQKVLQHFMDNIVNINLNRELDDKILIFLAQMKHYVINARETGIDNFPSKLQKKHSNTFNNTKSSLNELNKKNDLVIDDLIKDLIEKIEHDDKNSNYTRHLFALKKLTDYMQKDILENQTKNPLENIDTKFYDKATLSLIDKNCYDRFENINFYKAFTSYNHWQLKNMIKIDPVDGNICFVNKDRIFELNTDSKKPKITLAANTNQLLKTFDINENFIVSCGVDQDRVFERSCTIFDDEKDDIVEELENYSTYTPGTNIRETHNGVVSITNRSNTKTVEVKLGRVLNNDIAILPSNSSGDSELQMMTVNNDGFLYKLSVTNNQTHAEKINLINKSLNTIDISPDGKIAGVSTDESYSILLDTRNLNKQLKTIIPGPDTFSSSAATITNSEDFQYNLTKLDKITPPSSGRYGFGTKFSPCNNNEFTTIFQNGLIQFYDIRNMDKPLKEFACSGNTMGGQIRGVCYDSKGKFYVSQESGSVHCFDPKIDSQTHEIINLPCVVPFRGYNDTTIPKVNKLAYMKKMIKMKKMTKMNVKNYHDSLYTKEVMPFISTADDVVSLYRWFDERVGVISSNRYFSSFCKNVTVGMNKRFGYSFFDGIKPNQITGFNRLVSLERSPLSPALEKTKTNLLSEHEEAYLESMTWQMPRNTCIEQMRQAKRHLLEIVDEIEDSYPDLFEDISLNENSCYADLAPFDKLVAKDVQSLKLSKIQEVYLDVIEKDQRLSYFYNNSEMLNKKKKESKFTNLKFYLLMFLETKQPEFNLLDYDCHDDIRMPFYEPEKRLHTNLDKPYADFIIDEYKKVDYTMNPDYIPKITADNGITGLNVRTVDNTEELVIGVGTGIYTIPIYK</sequence>
<name>A0A1B7TIC8_9ASCO</name>
<evidence type="ECO:0000313" key="2">
    <source>
        <dbReference type="EMBL" id="OBA28494.1"/>
    </source>
</evidence>
<accession>A0A1B7TIC8</accession>
<protein>
    <submittedName>
        <fullName evidence="2">Uncharacterized protein</fullName>
    </submittedName>
</protein>
<comment type="caution">
    <text evidence="2">The sequence shown here is derived from an EMBL/GenBank/DDBJ whole genome shotgun (WGS) entry which is preliminary data.</text>
</comment>
<feature type="compositionally biased region" description="Polar residues" evidence="1">
    <location>
        <begin position="1"/>
        <end position="13"/>
    </location>
</feature>
<evidence type="ECO:0000313" key="3">
    <source>
        <dbReference type="Proteomes" id="UP000092321"/>
    </source>
</evidence>
<keyword evidence="3" id="KW-1185">Reference proteome</keyword>
<dbReference type="AlphaFoldDB" id="A0A1B7TIC8"/>
<dbReference type="PANTHER" id="PTHR43991">
    <property type="entry name" value="WD REPEAT PROTEIN (AFU_ORTHOLOGUE AFUA_8G05640)-RELATED"/>
    <property type="match status" value="1"/>
</dbReference>
<evidence type="ECO:0000256" key="1">
    <source>
        <dbReference type="SAM" id="MobiDB-lite"/>
    </source>
</evidence>
<feature type="region of interest" description="Disordered" evidence="1">
    <location>
        <begin position="1"/>
        <end position="23"/>
    </location>
</feature>
<organism evidence="2 3">
    <name type="scientific">Hanseniaspora valbyensis NRRL Y-1626</name>
    <dbReference type="NCBI Taxonomy" id="766949"/>
    <lineage>
        <taxon>Eukaryota</taxon>
        <taxon>Fungi</taxon>
        <taxon>Dikarya</taxon>
        <taxon>Ascomycota</taxon>
        <taxon>Saccharomycotina</taxon>
        <taxon>Saccharomycetes</taxon>
        <taxon>Saccharomycodales</taxon>
        <taxon>Saccharomycodaceae</taxon>
        <taxon>Hanseniaspora</taxon>
    </lineage>
</organism>
<dbReference type="Gene3D" id="2.130.10.10">
    <property type="entry name" value="YVTN repeat-like/Quinoprotein amine dehydrogenase"/>
    <property type="match status" value="1"/>
</dbReference>
<dbReference type="SUPFAM" id="SSF69322">
    <property type="entry name" value="Tricorn protease domain 2"/>
    <property type="match status" value="1"/>
</dbReference>
<proteinExistence type="predicted"/>